<accession>A0A1H3DRT7</accession>
<dbReference type="AlphaFoldDB" id="A0A1H3DRT7"/>
<reference evidence="2 3" key="1">
    <citation type="submission" date="2016-10" db="EMBL/GenBank/DDBJ databases">
        <authorList>
            <person name="de Groot N.N."/>
        </authorList>
    </citation>
    <scope>NUCLEOTIDE SEQUENCE [LARGE SCALE GENOMIC DNA]</scope>
    <source>
        <strain evidence="2 3">CGMCC 1.7059</strain>
    </source>
</reference>
<dbReference type="EMBL" id="FNNE01000013">
    <property type="protein sequence ID" value="SDX69233.1"/>
    <property type="molecule type" value="Genomic_DNA"/>
</dbReference>
<organism evidence="2 3">
    <name type="scientific">Marinobacter mobilis</name>
    <dbReference type="NCBI Taxonomy" id="488533"/>
    <lineage>
        <taxon>Bacteria</taxon>
        <taxon>Pseudomonadati</taxon>
        <taxon>Pseudomonadota</taxon>
        <taxon>Gammaproteobacteria</taxon>
        <taxon>Pseudomonadales</taxon>
        <taxon>Marinobacteraceae</taxon>
        <taxon>Marinobacter</taxon>
    </lineage>
</organism>
<sequence length="204" mass="22928">MRQFALSEAASSHAFDDSLNWYAILEGADPGYDTLQLIYASIPSPEWLSIYQGGPYTELVKVSPVLLKLDQPDSWIRHWRTDFPGLAGSLLGSEQDLAGVGHHLRTLVSVRVREGADAMFRFHDAWIMSAMYPELSVAERAKLHGPITKWLWLLDDKAVLGEVGIKHSSDIEQLEDGWLHLDNVKLDAIRQGLAAKRNWKDTHA</sequence>
<proteinExistence type="predicted"/>
<dbReference type="Proteomes" id="UP000199675">
    <property type="component" value="Unassembled WGS sequence"/>
</dbReference>
<dbReference type="InterPro" id="IPR025391">
    <property type="entry name" value="DUF4123"/>
</dbReference>
<protein>
    <recommendedName>
        <fullName evidence="1">DUF4123 domain-containing protein</fullName>
    </recommendedName>
</protein>
<name>A0A1H3DRT7_9GAMM</name>
<dbReference type="STRING" id="488533.SAMN04487960_11370"/>
<evidence type="ECO:0000259" key="1">
    <source>
        <dbReference type="Pfam" id="PF13503"/>
    </source>
</evidence>
<evidence type="ECO:0000313" key="2">
    <source>
        <dbReference type="EMBL" id="SDX69233.1"/>
    </source>
</evidence>
<dbReference type="Pfam" id="PF13503">
    <property type="entry name" value="DUF4123"/>
    <property type="match status" value="1"/>
</dbReference>
<dbReference type="RefSeq" id="WP_091817490.1">
    <property type="nucleotide sequence ID" value="NZ_FNNE01000013.1"/>
</dbReference>
<evidence type="ECO:0000313" key="3">
    <source>
        <dbReference type="Proteomes" id="UP000199675"/>
    </source>
</evidence>
<keyword evidence="3" id="KW-1185">Reference proteome</keyword>
<dbReference type="OrthoDB" id="6844501at2"/>
<gene>
    <name evidence="2" type="ORF">SAMN04487960_11370</name>
</gene>
<feature type="domain" description="DUF4123" evidence="1">
    <location>
        <begin position="21"/>
        <end position="141"/>
    </location>
</feature>